<sequence>MHMVRRFWIEFDSDRRADRWWVGPYAGVTGFDEQDGLTLVAELLGDDAELPPIRHITPDFSLNQKLPVNPLALGVPVWRGVWYPPVNLSTGPRIFGR</sequence>
<protein>
    <submittedName>
        <fullName evidence="1">Uncharacterized protein</fullName>
    </submittedName>
</protein>
<proteinExistence type="predicted"/>
<organism evidence="1 2">
    <name type="scientific">Nocardia cyriacigeorgica</name>
    <dbReference type="NCBI Taxonomy" id="135487"/>
    <lineage>
        <taxon>Bacteria</taxon>
        <taxon>Bacillati</taxon>
        <taxon>Actinomycetota</taxon>
        <taxon>Actinomycetes</taxon>
        <taxon>Mycobacteriales</taxon>
        <taxon>Nocardiaceae</taxon>
        <taxon>Nocardia</taxon>
    </lineage>
</organism>
<gene>
    <name evidence="1" type="ORF">GV791_10130</name>
</gene>
<name>A0A6P1CKF7_9NOCA</name>
<dbReference type="AlphaFoldDB" id="A0A6P1CKF7"/>
<dbReference type="RefSeq" id="WP_163843908.1">
    <property type="nucleotide sequence ID" value="NZ_JAAGVB010000012.1"/>
</dbReference>
<comment type="caution">
    <text evidence="1">The sequence shown here is derived from an EMBL/GenBank/DDBJ whole genome shotgun (WGS) entry which is preliminary data.</text>
</comment>
<evidence type="ECO:0000313" key="2">
    <source>
        <dbReference type="Proteomes" id="UP000471166"/>
    </source>
</evidence>
<accession>A0A6P1CKF7</accession>
<reference evidence="1 2" key="1">
    <citation type="submission" date="2020-01" db="EMBL/GenBank/DDBJ databases">
        <title>Genetics and antimicrobial susceptibilities of Nocardia species isolated from the soil; a comparison with species isolated from humans.</title>
        <authorList>
            <person name="Carrasco G."/>
            <person name="Monzon S."/>
            <person name="Sansegundo M."/>
            <person name="Garcia E."/>
            <person name="Garrido N."/>
            <person name="Medina M.J."/>
            <person name="Villalon P."/>
            <person name="Ramirez-Arocha A.C."/>
            <person name="Jimenez P."/>
            <person name="Cuesta I."/>
            <person name="Valdezate S."/>
        </authorList>
    </citation>
    <scope>NUCLEOTIDE SEQUENCE [LARGE SCALE GENOMIC DNA]</scope>
    <source>
        <strain evidence="1 2">CNM20110626</strain>
    </source>
</reference>
<evidence type="ECO:0000313" key="1">
    <source>
        <dbReference type="EMBL" id="NEW32918.1"/>
    </source>
</evidence>
<dbReference type="EMBL" id="JAAGVB010000012">
    <property type="protein sequence ID" value="NEW32918.1"/>
    <property type="molecule type" value="Genomic_DNA"/>
</dbReference>
<dbReference type="Proteomes" id="UP000471166">
    <property type="component" value="Unassembled WGS sequence"/>
</dbReference>